<feature type="transmembrane region" description="Helical" evidence="8">
    <location>
        <begin position="74"/>
        <end position="93"/>
    </location>
</feature>
<keyword evidence="2 8" id="KW-0813">Transport</keyword>
<evidence type="ECO:0000256" key="3">
    <source>
        <dbReference type="ARBA" id="ARBA00022475"/>
    </source>
</evidence>
<evidence type="ECO:0000313" key="10">
    <source>
        <dbReference type="EMBL" id="SFP64564.1"/>
    </source>
</evidence>
<evidence type="ECO:0000256" key="2">
    <source>
        <dbReference type="ARBA" id="ARBA00022448"/>
    </source>
</evidence>
<dbReference type="Gene3D" id="1.10.3720.10">
    <property type="entry name" value="MetI-like"/>
    <property type="match status" value="1"/>
</dbReference>
<feature type="transmembrane region" description="Helical" evidence="8">
    <location>
        <begin position="236"/>
        <end position="261"/>
    </location>
</feature>
<accession>A0A1I5S1I6</accession>
<feature type="transmembrane region" description="Helical" evidence="8">
    <location>
        <begin position="141"/>
        <end position="162"/>
    </location>
</feature>
<evidence type="ECO:0000256" key="7">
    <source>
        <dbReference type="ARBA" id="ARBA00023136"/>
    </source>
</evidence>
<evidence type="ECO:0000259" key="9">
    <source>
        <dbReference type="PROSITE" id="PS50928"/>
    </source>
</evidence>
<dbReference type="InterPro" id="IPR000515">
    <property type="entry name" value="MetI-like"/>
</dbReference>
<dbReference type="Pfam" id="PF00528">
    <property type="entry name" value="BPD_transp_1"/>
    <property type="match status" value="1"/>
</dbReference>
<proteinExistence type="inferred from homology"/>
<feature type="transmembrane region" description="Helical" evidence="8">
    <location>
        <begin position="20"/>
        <end position="39"/>
    </location>
</feature>
<reference evidence="11" key="1">
    <citation type="submission" date="2016-10" db="EMBL/GenBank/DDBJ databases">
        <authorList>
            <person name="Varghese N."/>
            <person name="Submissions S."/>
        </authorList>
    </citation>
    <scope>NUCLEOTIDE SEQUENCE [LARGE SCALE GENOMIC DNA]</scope>
    <source>
        <strain evidence="11">CGMCC 1.10329</strain>
    </source>
</reference>
<feature type="transmembrane region" description="Helical" evidence="8">
    <location>
        <begin position="183"/>
        <end position="216"/>
    </location>
</feature>
<evidence type="ECO:0000256" key="6">
    <source>
        <dbReference type="ARBA" id="ARBA00022989"/>
    </source>
</evidence>
<name>A0A1I5S1I6_9EURY</name>
<feature type="domain" description="ABC transmembrane type-1" evidence="9">
    <location>
        <begin position="70"/>
        <end position="258"/>
    </location>
</feature>
<dbReference type="AlphaFoldDB" id="A0A1I5S1I6"/>
<keyword evidence="3" id="KW-1003">Cell membrane</keyword>
<dbReference type="SUPFAM" id="SSF161098">
    <property type="entry name" value="MetI-like"/>
    <property type="match status" value="1"/>
</dbReference>
<organism evidence="10 11">
    <name type="scientific">Halolamina pelagica</name>
    <dbReference type="NCBI Taxonomy" id="699431"/>
    <lineage>
        <taxon>Archaea</taxon>
        <taxon>Methanobacteriati</taxon>
        <taxon>Methanobacteriota</taxon>
        <taxon>Stenosarchaea group</taxon>
        <taxon>Halobacteria</taxon>
        <taxon>Halobacteriales</taxon>
        <taxon>Haloferacaceae</taxon>
    </lineage>
</organism>
<dbReference type="GO" id="GO:0055085">
    <property type="term" value="P:transmembrane transport"/>
    <property type="evidence" value="ECO:0007669"/>
    <property type="project" value="InterPro"/>
</dbReference>
<evidence type="ECO:0000256" key="4">
    <source>
        <dbReference type="ARBA" id="ARBA00022519"/>
    </source>
</evidence>
<gene>
    <name evidence="10" type="ORF">SAMN05216277_105248</name>
</gene>
<feature type="transmembrane region" description="Helical" evidence="8">
    <location>
        <begin position="105"/>
        <end position="129"/>
    </location>
</feature>
<keyword evidence="6 8" id="KW-1133">Transmembrane helix</keyword>
<sequence>MSEADIPRERVEDALFRAGYWLVFAVLMLPIVVVFVTSFQQSSYLTFPPSGYTLEWYAQFFGSEEWLGAVRDSLAIGVGASLLATVLGVTGSLAVQRSDSRVAKLLPPVVLLPLLIPPVVLGLTLLIYFNRVGLTNSYVNIVVAHTLWATPLVFFIMQSVFARFDWNLRDAGMDLGARPSRVFYHVILPNVRSGVVIAAVVAFIVSLQEFIMALFLKSFEVKTVPVLAWTSLQSSLSPMVSVVSAFLVLTSILGVLLSAAVMNLEWLAEQL</sequence>
<evidence type="ECO:0000256" key="1">
    <source>
        <dbReference type="ARBA" id="ARBA00004429"/>
    </source>
</evidence>
<keyword evidence="4" id="KW-0997">Cell inner membrane</keyword>
<evidence type="ECO:0000256" key="5">
    <source>
        <dbReference type="ARBA" id="ARBA00022692"/>
    </source>
</evidence>
<keyword evidence="11" id="KW-1185">Reference proteome</keyword>
<dbReference type="PANTHER" id="PTHR43357">
    <property type="entry name" value="INNER MEMBRANE ABC TRANSPORTER PERMEASE PROTEIN YDCV"/>
    <property type="match status" value="1"/>
</dbReference>
<evidence type="ECO:0000313" key="11">
    <source>
        <dbReference type="Proteomes" id="UP000183769"/>
    </source>
</evidence>
<dbReference type="InterPro" id="IPR035906">
    <property type="entry name" value="MetI-like_sf"/>
</dbReference>
<keyword evidence="5 8" id="KW-0812">Transmembrane</keyword>
<dbReference type="RefSeq" id="WP_174955528.1">
    <property type="nucleotide sequence ID" value="NZ_FOXI01000005.1"/>
</dbReference>
<dbReference type="CDD" id="cd06261">
    <property type="entry name" value="TM_PBP2"/>
    <property type="match status" value="1"/>
</dbReference>
<dbReference type="GO" id="GO:0005886">
    <property type="term" value="C:plasma membrane"/>
    <property type="evidence" value="ECO:0007669"/>
    <property type="project" value="UniProtKB-SubCell"/>
</dbReference>
<keyword evidence="7 8" id="KW-0472">Membrane</keyword>
<protein>
    <submittedName>
        <fullName evidence="10">Putative spermidine/putrescine transport system permease protein/spermidine/putrescine transport system permease protein</fullName>
    </submittedName>
</protein>
<dbReference type="PROSITE" id="PS50928">
    <property type="entry name" value="ABC_TM1"/>
    <property type="match status" value="1"/>
</dbReference>
<evidence type="ECO:0000256" key="8">
    <source>
        <dbReference type="RuleBase" id="RU363032"/>
    </source>
</evidence>
<comment type="similarity">
    <text evidence="8">Belongs to the binding-protein-dependent transport system permease family.</text>
</comment>
<dbReference type="EMBL" id="FOXI01000005">
    <property type="protein sequence ID" value="SFP64564.1"/>
    <property type="molecule type" value="Genomic_DNA"/>
</dbReference>
<dbReference type="Proteomes" id="UP000183769">
    <property type="component" value="Unassembled WGS sequence"/>
</dbReference>
<comment type="subcellular location">
    <subcellularLocation>
        <location evidence="1">Cell inner membrane</location>
        <topology evidence="1">Multi-pass membrane protein</topology>
    </subcellularLocation>
    <subcellularLocation>
        <location evidence="8">Cell membrane</location>
        <topology evidence="8">Multi-pass membrane protein</topology>
    </subcellularLocation>
</comment>
<dbReference type="PANTHER" id="PTHR43357:SF4">
    <property type="entry name" value="INNER MEMBRANE ABC TRANSPORTER PERMEASE PROTEIN YDCV"/>
    <property type="match status" value="1"/>
</dbReference>
<dbReference type="OrthoDB" id="11163at2157"/>